<evidence type="ECO:0000313" key="1">
    <source>
        <dbReference type="EMBL" id="RXH98797.1"/>
    </source>
</evidence>
<evidence type="ECO:0000313" key="2">
    <source>
        <dbReference type="Proteomes" id="UP000290289"/>
    </source>
</evidence>
<protein>
    <submittedName>
        <fullName evidence="1">Uncharacterized protein</fullName>
    </submittedName>
</protein>
<sequence length="101" mass="11034">MGFPSKFCMKVLVAAALLPQRSFFTHPIVDPIPAQIRQTESKMLGILRQKVGAGSSSAMCLIFVLVQILGQRIRPAMSAMRGFASSVKEIFPVQDDKNLGL</sequence>
<dbReference type="EMBL" id="RDQH01000331">
    <property type="protein sequence ID" value="RXH98797.1"/>
    <property type="molecule type" value="Genomic_DNA"/>
</dbReference>
<reference evidence="1 2" key="1">
    <citation type="submission" date="2018-10" db="EMBL/GenBank/DDBJ databases">
        <title>A high-quality apple genome assembly.</title>
        <authorList>
            <person name="Hu J."/>
        </authorList>
    </citation>
    <scope>NUCLEOTIDE SEQUENCE [LARGE SCALE GENOMIC DNA]</scope>
    <source>
        <strain evidence="2">cv. HFTH1</strain>
        <tissue evidence="1">Young leaf</tissue>
    </source>
</reference>
<organism evidence="1 2">
    <name type="scientific">Malus domestica</name>
    <name type="common">Apple</name>
    <name type="synonym">Pyrus malus</name>
    <dbReference type="NCBI Taxonomy" id="3750"/>
    <lineage>
        <taxon>Eukaryota</taxon>
        <taxon>Viridiplantae</taxon>
        <taxon>Streptophyta</taxon>
        <taxon>Embryophyta</taxon>
        <taxon>Tracheophyta</taxon>
        <taxon>Spermatophyta</taxon>
        <taxon>Magnoliopsida</taxon>
        <taxon>eudicotyledons</taxon>
        <taxon>Gunneridae</taxon>
        <taxon>Pentapetalae</taxon>
        <taxon>rosids</taxon>
        <taxon>fabids</taxon>
        <taxon>Rosales</taxon>
        <taxon>Rosaceae</taxon>
        <taxon>Amygdaloideae</taxon>
        <taxon>Maleae</taxon>
        <taxon>Malus</taxon>
    </lineage>
</organism>
<dbReference type="Proteomes" id="UP000290289">
    <property type="component" value="Chromosome 5"/>
</dbReference>
<accession>A0A498JV25</accession>
<proteinExistence type="predicted"/>
<dbReference type="AlphaFoldDB" id="A0A498JV25"/>
<name>A0A498JV25_MALDO</name>
<comment type="caution">
    <text evidence="1">The sequence shown here is derived from an EMBL/GenBank/DDBJ whole genome shotgun (WGS) entry which is preliminary data.</text>
</comment>
<gene>
    <name evidence="1" type="ORF">DVH24_011122</name>
</gene>
<keyword evidence="2" id="KW-1185">Reference proteome</keyword>